<evidence type="ECO:0000259" key="4">
    <source>
        <dbReference type="SMART" id="SM00737"/>
    </source>
</evidence>
<name>A0A8X7C4Z1_9ARAC</name>
<dbReference type="SMART" id="SM00737">
    <property type="entry name" value="ML"/>
    <property type="match status" value="1"/>
</dbReference>
<evidence type="ECO:0000256" key="3">
    <source>
        <dbReference type="ARBA" id="ARBA00022525"/>
    </source>
</evidence>
<dbReference type="Gene3D" id="2.60.40.770">
    <property type="match status" value="1"/>
</dbReference>
<dbReference type="PANTHER" id="PTHR11306">
    <property type="entry name" value="NIEMANN PICK TYPE C2 PROTEIN NPC2-RELATED"/>
    <property type="match status" value="1"/>
</dbReference>
<dbReference type="InterPro" id="IPR039670">
    <property type="entry name" value="NPC2-like"/>
</dbReference>
<evidence type="ECO:0000313" key="6">
    <source>
        <dbReference type="Proteomes" id="UP000886998"/>
    </source>
</evidence>
<comment type="caution">
    <text evidence="5">The sequence shown here is derived from an EMBL/GenBank/DDBJ whole genome shotgun (WGS) entry which is preliminary data.</text>
</comment>
<comment type="similarity">
    <text evidence="2">Belongs to the NPC2 family.</text>
</comment>
<feature type="domain" description="MD-2-related lipid-recognition" evidence="4">
    <location>
        <begin position="25"/>
        <end position="150"/>
    </location>
</feature>
<dbReference type="InterPro" id="IPR014756">
    <property type="entry name" value="Ig_E-set"/>
</dbReference>
<evidence type="ECO:0000313" key="5">
    <source>
        <dbReference type="EMBL" id="GFY52699.1"/>
    </source>
</evidence>
<dbReference type="GO" id="GO:0015918">
    <property type="term" value="P:sterol transport"/>
    <property type="evidence" value="ECO:0007669"/>
    <property type="project" value="InterPro"/>
</dbReference>
<proteinExistence type="inferred from homology"/>
<comment type="subcellular location">
    <subcellularLocation>
        <location evidence="1">Secreted</location>
    </subcellularLocation>
</comment>
<accession>A0A8X7C4Z1</accession>
<evidence type="ECO:0000256" key="2">
    <source>
        <dbReference type="ARBA" id="ARBA00006370"/>
    </source>
</evidence>
<keyword evidence="6" id="KW-1185">Reference proteome</keyword>
<dbReference type="AlphaFoldDB" id="A0A8X7C4Z1"/>
<dbReference type="Proteomes" id="UP000886998">
    <property type="component" value="Unassembled WGS sequence"/>
</dbReference>
<protein>
    <submittedName>
        <fullName evidence="5">NPC intracellular cholesterol transporter 2</fullName>
    </submittedName>
</protein>
<organism evidence="5 6">
    <name type="scientific">Trichonephila inaurata madagascariensis</name>
    <dbReference type="NCBI Taxonomy" id="2747483"/>
    <lineage>
        <taxon>Eukaryota</taxon>
        <taxon>Metazoa</taxon>
        <taxon>Ecdysozoa</taxon>
        <taxon>Arthropoda</taxon>
        <taxon>Chelicerata</taxon>
        <taxon>Arachnida</taxon>
        <taxon>Araneae</taxon>
        <taxon>Araneomorphae</taxon>
        <taxon>Entelegynae</taxon>
        <taxon>Araneoidea</taxon>
        <taxon>Nephilidae</taxon>
        <taxon>Trichonephila</taxon>
        <taxon>Trichonephila inaurata</taxon>
    </lineage>
</organism>
<dbReference type="GO" id="GO:0032934">
    <property type="term" value="F:sterol binding"/>
    <property type="evidence" value="ECO:0007669"/>
    <property type="project" value="InterPro"/>
</dbReference>
<reference evidence="5" key="1">
    <citation type="submission" date="2020-08" db="EMBL/GenBank/DDBJ databases">
        <title>Multicomponent nature underlies the extraordinary mechanical properties of spider dragline silk.</title>
        <authorList>
            <person name="Kono N."/>
            <person name="Nakamura H."/>
            <person name="Mori M."/>
            <person name="Yoshida Y."/>
            <person name="Ohtoshi R."/>
            <person name="Malay A.D."/>
            <person name="Moran D.A.P."/>
            <person name="Tomita M."/>
            <person name="Numata K."/>
            <person name="Arakawa K."/>
        </authorList>
    </citation>
    <scope>NUCLEOTIDE SEQUENCE</scope>
</reference>
<dbReference type="GO" id="GO:0005576">
    <property type="term" value="C:extracellular region"/>
    <property type="evidence" value="ECO:0007669"/>
    <property type="project" value="UniProtKB-SubCell"/>
</dbReference>
<evidence type="ECO:0000256" key="1">
    <source>
        <dbReference type="ARBA" id="ARBA00004613"/>
    </source>
</evidence>
<dbReference type="PANTHER" id="PTHR11306:SF68">
    <property type="entry name" value="NPC INTRACELLULAR CHOLESTEROL TRANSPORTER 2"/>
    <property type="match status" value="1"/>
</dbReference>
<gene>
    <name evidence="5" type="primary">npc2</name>
    <name evidence="5" type="ORF">TNIN_16441</name>
</gene>
<dbReference type="FunFam" id="2.60.40.770:FF:000001">
    <property type="entry name" value="NPC intracellular cholesterol transporter 2"/>
    <property type="match status" value="1"/>
</dbReference>
<dbReference type="InterPro" id="IPR003172">
    <property type="entry name" value="ML_dom"/>
</dbReference>
<dbReference type="EMBL" id="BMAV01008813">
    <property type="protein sequence ID" value="GFY52699.1"/>
    <property type="molecule type" value="Genomic_DNA"/>
</dbReference>
<sequence length="153" mass="17153">MFGNTLSTAYITIYFVATLVYGINHSDCGSTRALVHNVQVKGCDEVDLCPLIRNNSTELEITFEVDSEVENLKPVVKGDVNDNDFFLPFNNFPEKDACVRSGLACPLVPGQKYTYNSKIEVKNYYPPVKSNVKWQLKNGKDTILCVHIPSIIM</sequence>
<dbReference type="OrthoDB" id="6428320at2759"/>
<dbReference type="SUPFAM" id="SSF81296">
    <property type="entry name" value="E set domains"/>
    <property type="match status" value="1"/>
</dbReference>
<keyword evidence="3" id="KW-0964">Secreted</keyword>
<dbReference type="Pfam" id="PF02221">
    <property type="entry name" value="E1_DerP2_DerF2"/>
    <property type="match status" value="1"/>
</dbReference>